<dbReference type="EMBL" id="UINC01064175">
    <property type="protein sequence ID" value="SVB92591.1"/>
    <property type="molecule type" value="Genomic_DNA"/>
</dbReference>
<reference evidence="1" key="1">
    <citation type="submission" date="2018-05" db="EMBL/GenBank/DDBJ databases">
        <authorList>
            <person name="Lanie J.A."/>
            <person name="Ng W.-L."/>
            <person name="Kazmierczak K.M."/>
            <person name="Andrzejewski T.M."/>
            <person name="Davidsen T.M."/>
            <person name="Wayne K.J."/>
            <person name="Tettelin H."/>
            <person name="Glass J.I."/>
            <person name="Rusch D."/>
            <person name="Podicherti R."/>
            <person name="Tsui H.-C.T."/>
            <person name="Winkler M.E."/>
        </authorList>
    </citation>
    <scope>NUCLEOTIDE SEQUENCE</scope>
</reference>
<protein>
    <submittedName>
        <fullName evidence="1">Uncharacterized protein</fullName>
    </submittedName>
</protein>
<dbReference type="AlphaFoldDB" id="A0A382I1L2"/>
<accession>A0A382I1L2</accession>
<proteinExistence type="predicted"/>
<sequence length="185" mass="21309">HKPQSVRLKTQTELFMQLNSSRFVLAVQEAHPTYMGFINPKDASDQWILKQLKDTHDLYQFKDRNAYNAGVRIWKRYKSNLVRGKYDEWILSRYQGLIEPLGYNSADPLTDASLQTIRRDYADGISVEKLASDWDKSVDAIKRVVGIRKDKPRCKPVSESIKQGVSNTLSTRPGRVVPERIEVTL</sequence>
<feature type="non-terminal residue" evidence="1">
    <location>
        <position position="1"/>
    </location>
</feature>
<name>A0A382I1L2_9ZZZZ</name>
<gene>
    <name evidence="1" type="ORF">METZ01_LOCUS245445</name>
</gene>
<evidence type="ECO:0000313" key="1">
    <source>
        <dbReference type="EMBL" id="SVB92591.1"/>
    </source>
</evidence>
<organism evidence="1">
    <name type="scientific">marine metagenome</name>
    <dbReference type="NCBI Taxonomy" id="408172"/>
    <lineage>
        <taxon>unclassified sequences</taxon>
        <taxon>metagenomes</taxon>
        <taxon>ecological metagenomes</taxon>
    </lineage>
</organism>